<dbReference type="AlphaFoldDB" id="A0A976M443"/>
<feature type="region of interest" description="Disordered" evidence="1">
    <location>
        <begin position="136"/>
        <end position="179"/>
    </location>
</feature>
<gene>
    <name evidence="3" type="ORF">MACJ_000469</name>
</gene>
<keyword evidence="2" id="KW-0732">Signal</keyword>
<sequence>MNIRSIALCVSISLLGYTRSNPVDEHESFEIIESRDSSNAKLPDDTKYNLFTLDIKNKESGDEYKYEYKLSDNSHTFTSNLGFLIGKVTKGDTVLWEAKDYGYEYGSSVFVGLNEQGERVFRVNFAGTGPISTEDFGKPVDPYDVPRPRRPIKHSRLASKRENYDVPVSESESDERQEVDPEHLIALNLKKKTSSKFVTYERDEENDVEAFTAKEPYRFCFLMRGERKVWSYENGEFPNKAFLMRDDRGERFLRLQYVKPETAVVKKDKLDGVSPIKIQELGERTKTSVDINMKKSSYNFNYFCNGRVHHFHAGAEYLFDRVLISGTVLWKSKDESEYAHRVRVINYYFGMFEVDIHLFIGGLRKFIKNSAIPWQYLDMTKPVYTGLVMNSMWSTYGKIVESYDGYRVYRPKPGFYFDHVMEWKNSRVTTIWETEYHSSCSNKVVVTGLGLGKTLSVIIYTLNNKQIYFSKVGKSWVNTLTTGA</sequence>
<feature type="compositionally biased region" description="Basic residues" evidence="1">
    <location>
        <begin position="148"/>
        <end position="158"/>
    </location>
</feature>
<evidence type="ECO:0000313" key="4">
    <source>
        <dbReference type="Proteomes" id="UP000244803"/>
    </source>
</evidence>
<organism evidence="3 4">
    <name type="scientific">Theileria orientalis</name>
    <dbReference type="NCBI Taxonomy" id="68886"/>
    <lineage>
        <taxon>Eukaryota</taxon>
        <taxon>Sar</taxon>
        <taxon>Alveolata</taxon>
        <taxon>Apicomplexa</taxon>
        <taxon>Aconoidasida</taxon>
        <taxon>Piroplasmida</taxon>
        <taxon>Theileriidae</taxon>
        <taxon>Theileria</taxon>
    </lineage>
</organism>
<accession>A0A976M443</accession>
<dbReference type="OrthoDB" id="10491933at2759"/>
<protein>
    <submittedName>
        <fullName evidence="3">Uncharacterized protein</fullName>
    </submittedName>
</protein>
<evidence type="ECO:0000256" key="1">
    <source>
        <dbReference type="SAM" id="MobiDB-lite"/>
    </source>
</evidence>
<name>A0A976M443_THEOR</name>
<dbReference type="Proteomes" id="UP000244803">
    <property type="component" value="Chromosome 1"/>
</dbReference>
<reference evidence="3" key="1">
    <citation type="submission" date="2022-07" db="EMBL/GenBank/DDBJ databases">
        <title>Evaluation of T. orientalis genome assembly methods using nanopore sequencing and analysis of variation between genomes.</title>
        <authorList>
            <person name="Yam J."/>
            <person name="Micallef M.L."/>
            <person name="Liu M."/>
            <person name="Djordjevic S.P."/>
            <person name="Bogema D.R."/>
            <person name="Jenkins C."/>
        </authorList>
    </citation>
    <scope>NUCLEOTIDE SEQUENCE</scope>
    <source>
        <strain evidence="3">Fish Creek</strain>
    </source>
</reference>
<proteinExistence type="predicted"/>
<evidence type="ECO:0000256" key="2">
    <source>
        <dbReference type="SAM" id="SignalP"/>
    </source>
</evidence>
<evidence type="ECO:0000313" key="3">
    <source>
        <dbReference type="EMBL" id="UKJ88027.2"/>
    </source>
</evidence>
<feature type="chain" id="PRO_5037494889" evidence="2">
    <location>
        <begin position="21"/>
        <end position="484"/>
    </location>
</feature>
<dbReference type="EMBL" id="CP056065">
    <property type="protein sequence ID" value="UKJ88027.2"/>
    <property type="molecule type" value="Genomic_DNA"/>
</dbReference>
<feature type="signal peptide" evidence="2">
    <location>
        <begin position="1"/>
        <end position="20"/>
    </location>
</feature>